<gene>
    <name evidence="2" type="primary">LOC108261208</name>
</gene>
<dbReference type="GO" id="GO:0006955">
    <property type="term" value="P:immune response"/>
    <property type="evidence" value="ECO:0007669"/>
    <property type="project" value="TreeGrafter"/>
</dbReference>
<proteinExistence type="predicted"/>
<organism evidence="1 2">
    <name type="scientific">Ictalurus punctatus</name>
    <name type="common">Channel catfish</name>
    <name type="synonym">Silurus punctatus</name>
    <dbReference type="NCBI Taxonomy" id="7998"/>
    <lineage>
        <taxon>Eukaryota</taxon>
        <taxon>Metazoa</taxon>
        <taxon>Chordata</taxon>
        <taxon>Craniata</taxon>
        <taxon>Vertebrata</taxon>
        <taxon>Euteleostomi</taxon>
        <taxon>Actinopterygii</taxon>
        <taxon>Neopterygii</taxon>
        <taxon>Teleostei</taxon>
        <taxon>Ostariophysi</taxon>
        <taxon>Siluriformes</taxon>
        <taxon>Ictaluridae</taxon>
        <taxon>Ictalurus</taxon>
    </lineage>
</organism>
<name>A0A2D0QGZ7_ICTPU</name>
<dbReference type="Gene3D" id="3.40.50.300">
    <property type="entry name" value="P-loop containing nucleotide triphosphate hydrolases"/>
    <property type="match status" value="1"/>
</dbReference>
<keyword evidence="1" id="KW-1185">Reference proteome</keyword>
<dbReference type="CDD" id="cd00882">
    <property type="entry name" value="Ras_like_GTPase"/>
    <property type="match status" value="1"/>
</dbReference>
<dbReference type="AlphaFoldDB" id="A0A2D0QGZ7"/>
<dbReference type="Proteomes" id="UP000221080">
    <property type="component" value="Chromosome 2"/>
</dbReference>
<protein>
    <submittedName>
        <fullName evidence="2">Interferon-induced protein 44 isoform X2</fullName>
    </submittedName>
</protein>
<dbReference type="PANTHER" id="PTHR14241">
    <property type="entry name" value="INTERFERON-INDUCED PROTEIN 44"/>
    <property type="match status" value="1"/>
</dbReference>
<dbReference type="InterPro" id="IPR027417">
    <property type="entry name" value="P-loop_NTPase"/>
</dbReference>
<dbReference type="PANTHER" id="PTHR14241:SF1">
    <property type="entry name" value="INTERFERON-INDUCED PROTEIN 44-RELATED"/>
    <property type="match status" value="1"/>
</dbReference>
<dbReference type="RefSeq" id="XP_017317617.1">
    <property type="nucleotide sequence ID" value="XM_017462128.3"/>
</dbReference>
<reference evidence="1" key="1">
    <citation type="journal article" date="2016" name="Nat. Commun.">
        <title>The channel catfish genome sequence provides insights into the evolution of scale formation in teleosts.</title>
        <authorList>
            <person name="Liu Z."/>
            <person name="Liu S."/>
            <person name="Yao J."/>
            <person name="Bao L."/>
            <person name="Zhang J."/>
            <person name="Li Y."/>
            <person name="Jiang C."/>
            <person name="Sun L."/>
            <person name="Wang R."/>
            <person name="Zhang Y."/>
            <person name="Zhou T."/>
            <person name="Zeng Q."/>
            <person name="Fu Q."/>
            <person name="Gao S."/>
            <person name="Li N."/>
            <person name="Koren S."/>
            <person name="Jiang Y."/>
            <person name="Zimin A."/>
            <person name="Xu P."/>
            <person name="Phillippy A.M."/>
            <person name="Geng X."/>
            <person name="Song L."/>
            <person name="Sun F."/>
            <person name="Li C."/>
            <person name="Wang X."/>
            <person name="Chen A."/>
            <person name="Jin Y."/>
            <person name="Yuan Z."/>
            <person name="Yang Y."/>
            <person name="Tan S."/>
            <person name="Peatman E."/>
            <person name="Lu J."/>
            <person name="Qin Z."/>
            <person name="Dunham R."/>
            <person name="Li Z."/>
            <person name="Sonstegard T."/>
            <person name="Feng J."/>
            <person name="Danzmann R.G."/>
            <person name="Schroeder S."/>
            <person name="Scheffler B."/>
            <person name="Duke M.V."/>
            <person name="Ballard L."/>
            <person name="Kucuktas H."/>
            <person name="Kaltenboeck L."/>
            <person name="Liu H."/>
            <person name="Armbruster J."/>
            <person name="Xie Y."/>
            <person name="Kirby M.L."/>
            <person name="Tian Y."/>
            <person name="Flanagan M.E."/>
            <person name="Mu W."/>
            <person name="Waldbieser G.C."/>
        </authorList>
    </citation>
    <scope>NUCLEOTIDE SEQUENCE [LARGE SCALE GENOMIC DNA]</scope>
    <source>
        <strain evidence="1">SDA103</strain>
    </source>
</reference>
<evidence type="ECO:0000313" key="2">
    <source>
        <dbReference type="RefSeq" id="XP_017317617.1"/>
    </source>
</evidence>
<dbReference type="OrthoDB" id="8915152at2759"/>
<reference evidence="2" key="2">
    <citation type="submission" date="2025-08" db="UniProtKB">
        <authorList>
            <consortium name="RefSeq"/>
        </authorList>
    </citation>
    <scope>IDENTIFICATION</scope>
    <source>
        <tissue evidence="2">Blood</tissue>
    </source>
</reference>
<sequence>MSSYGSVMNHIYKWWYGSELYSKPWRTVKWDKHEIEESVRILTPSNPDIRHLQILLHGPVGAGKSSFINSLRSVFQKRISVKEKVAPSSSTSCTKTYKGCEIKTSYGVLPITIFDFMGLEEKAQNVHPDDLRNALHGHLPNGYKFHPDRPLPSNDEKYIINPSKGEKMHCVVCVVSTNSISLMTDAFINKMKMYLEEASELGIPRAVLMTMGDLVCPAVKNDVKYIYISKIIKTKMEECSHKLQVPMTCIFPVKNYNEELETNDDVDVLLLLALKQIAHFANDYAEDL</sequence>
<dbReference type="GeneID" id="108261208"/>
<evidence type="ECO:0000313" key="1">
    <source>
        <dbReference type="Proteomes" id="UP000221080"/>
    </source>
</evidence>
<accession>A0A2D0QGZ7</accession>
<dbReference type="SUPFAM" id="SSF52540">
    <property type="entry name" value="P-loop containing nucleoside triphosphate hydrolases"/>
    <property type="match status" value="1"/>
</dbReference>